<dbReference type="EMBL" id="JBFXLS010000011">
    <property type="protein sequence ID" value="KAL2830777.1"/>
    <property type="molecule type" value="Genomic_DNA"/>
</dbReference>
<name>A0ABR4IT65_9EURO</name>
<reference evidence="1 2" key="1">
    <citation type="submission" date="2024-07" db="EMBL/GenBank/DDBJ databases">
        <title>Section-level genome sequencing and comparative genomics of Aspergillus sections Usti and Cavernicolus.</title>
        <authorList>
            <consortium name="Lawrence Berkeley National Laboratory"/>
            <person name="Nybo J.L."/>
            <person name="Vesth T.C."/>
            <person name="Theobald S."/>
            <person name="Frisvad J.C."/>
            <person name="Larsen T.O."/>
            <person name="Kjaerboelling I."/>
            <person name="Rothschild-Mancinelli K."/>
            <person name="Lyhne E.K."/>
            <person name="Kogle M.E."/>
            <person name="Barry K."/>
            <person name="Clum A."/>
            <person name="Na H."/>
            <person name="Ledsgaard L."/>
            <person name="Lin J."/>
            <person name="Lipzen A."/>
            <person name="Kuo A."/>
            <person name="Riley R."/>
            <person name="Mondo S."/>
            <person name="LaButti K."/>
            <person name="Haridas S."/>
            <person name="Pangalinan J."/>
            <person name="Salamov A.A."/>
            <person name="Simmons B.A."/>
            <person name="Magnuson J.K."/>
            <person name="Chen J."/>
            <person name="Drula E."/>
            <person name="Henrissat B."/>
            <person name="Wiebenga A."/>
            <person name="Lubbers R.J."/>
            <person name="Gomes A.C."/>
            <person name="Makela M.R."/>
            <person name="Stajich J."/>
            <person name="Grigoriev I.V."/>
            <person name="Mortensen U.H."/>
            <person name="De vries R.P."/>
            <person name="Baker S.E."/>
            <person name="Andersen M.R."/>
        </authorList>
    </citation>
    <scope>NUCLEOTIDE SEQUENCE [LARGE SCALE GENOMIC DNA]</scope>
    <source>
        <strain evidence="1 2">CBS 600.67</strain>
    </source>
</reference>
<organism evidence="1 2">
    <name type="scientific">Aspergillus cavernicola</name>
    <dbReference type="NCBI Taxonomy" id="176166"/>
    <lineage>
        <taxon>Eukaryota</taxon>
        <taxon>Fungi</taxon>
        <taxon>Dikarya</taxon>
        <taxon>Ascomycota</taxon>
        <taxon>Pezizomycotina</taxon>
        <taxon>Eurotiomycetes</taxon>
        <taxon>Eurotiomycetidae</taxon>
        <taxon>Eurotiales</taxon>
        <taxon>Aspergillaceae</taxon>
        <taxon>Aspergillus</taxon>
        <taxon>Aspergillus subgen. Nidulantes</taxon>
    </lineage>
</organism>
<dbReference type="Proteomes" id="UP001610335">
    <property type="component" value="Unassembled WGS sequence"/>
</dbReference>
<protein>
    <submittedName>
        <fullName evidence="1">Uncharacterized protein</fullName>
    </submittedName>
</protein>
<evidence type="ECO:0000313" key="2">
    <source>
        <dbReference type="Proteomes" id="UP001610335"/>
    </source>
</evidence>
<comment type="caution">
    <text evidence="1">The sequence shown here is derived from an EMBL/GenBank/DDBJ whole genome shotgun (WGS) entry which is preliminary data.</text>
</comment>
<keyword evidence="2" id="KW-1185">Reference proteome</keyword>
<accession>A0ABR4IT65</accession>
<evidence type="ECO:0000313" key="1">
    <source>
        <dbReference type="EMBL" id="KAL2830777.1"/>
    </source>
</evidence>
<gene>
    <name evidence="1" type="ORF">BDW59DRAFT_140815</name>
</gene>
<sequence>MIDERLNMFQFESRIPHELASQSAWCLCKLEVLTRARRSKVASILEHEVPALNGRTKWRDEELLGLGDRWVGHLRSGRPDARRIDRSLVIKGWKANIGHHKRGWWGLVFI</sequence>
<feature type="non-terminal residue" evidence="1">
    <location>
        <position position="110"/>
    </location>
</feature>
<proteinExistence type="predicted"/>